<evidence type="ECO:0000313" key="1">
    <source>
        <dbReference type="EMBL" id="MST86887.1"/>
    </source>
</evidence>
<dbReference type="AlphaFoldDB" id="A0A6A8MDE3"/>
<dbReference type="Proteomes" id="UP000438120">
    <property type="component" value="Unassembled WGS sequence"/>
</dbReference>
<keyword evidence="2" id="KW-1185">Reference proteome</keyword>
<dbReference type="SUPFAM" id="SSF56784">
    <property type="entry name" value="HAD-like"/>
    <property type="match status" value="1"/>
</dbReference>
<dbReference type="Pfam" id="PF08282">
    <property type="entry name" value="Hydrolase_3"/>
    <property type="match status" value="1"/>
</dbReference>
<proteinExistence type="predicted"/>
<protein>
    <submittedName>
        <fullName evidence="1">HAD family phosphatase</fullName>
    </submittedName>
</protein>
<gene>
    <name evidence="1" type="ORF">FYJ62_04360</name>
</gene>
<dbReference type="GO" id="GO:0000287">
    <property type="term" value="F:magnesium ion binding"/>
    <property type="evidence" value="ECO:0007669"/>
    <property type="project" value="TreeGrafter"/>
</dbReference>
<dbReference type="SFLD" id="SFLDG01140">
    <property type="entry name" value="C2.B:_Phosphomannomutase_and_P"/>
    <property type="match status" value="1"/>
</dbReference>
<organism evidence="1 2">
    <name type="scientific">Lactobacillus porci</name>
    <dbReference type="NCBI Taxonomy" id="2012477"/>
    <lineage>
        <taxon>Bacteria</taxon>
        <taxon>Bacillati</taxon>
        <taxon>Bacillota</taxon>
        <taxon>Bacilli</taxon>
        <taxon>Lactobacillales</taxon>
        <taxon>Lactobacillaceae</taxon>
        <taxon>Lactobacillus</taxon>
    </lineage>
</organism>
<dbReference type="GO" id="GO:0005829">
    <property type="term" value="C:cytosol"/>
    <property type="evidence" value="ECO:0007669"/>
    <property type="project" value="TreeGrafter"/>
</dbReference>
<dbReference type="GO" id="GO:0016791">
    <property type="term" value="F:phosphatase activity"/>
    <property type="evidence" value="ECO:0007669"/>
    <property type="project" value="TreeGrafter"/>
</dbReference>
<dbReference type="RefSeq" id="WP_154548103.1">
    <property type="nucleotide sequence ID" value="NZ_VUMX01000008.1"/>
</dbReference>
<dbReference type="OrthoDB" id="9814970at2"/>
<dbReference type="PROSITE" id="PS01229">
    <property type="entry name" value="COF_2"/>
    <property type="match status" value="1"/>
</dbReference>
<dbReference type="InterPro" id="IPR006379">
    <property type="entry name" value="HAD-SF_hydro_IIB"/>
</dbReference>
<dbReference type="Gene3D" id="3.40.50.1000">
    <property type="entry name" value="HAD superfamily/HAD-like"/>
    <property type="match status" value="1"/>
</dbReference>
<dbReference type="InterPro" id="IPR023214">
    <property type="entry name" value="HAD_sf"/>
</dbReference>
<reference evidence="1 2" key="1">
    <citation type="submission" date="2019-08" db="EMBL/GenBank/DDBJ databases">
        <title>In-depth cultivation of the pig gut microbiome towards novel bacterial diversity and tailored functional studies.</title>
        <authorList>
            <person name="Wylensek D."/>
            <person name="Hitch T.C.A."/>
            <person name="Clavel T."/>
        </authorList>
    </citation>
    <scope>NUCLEOTIDE SEQUENCE [LARGE SCALE GENOMIC DNA]</scope>
    <source>
        <strain evidence="1 2">Bifido-178-WT-2B</strain>
    </source>
</reference>
<accession>A0A6A8MDE3</accession>
<dbReference type="InterPro" id="IPR036412">
    <property type="entry name" value="HAD-like_sf"/>
</dbReference>
<dbReference type="PANTHER" id="PTHR10000">
    <property type="entry name" value="PHOSPHOSERINE PHOSPHATASE"/>
    <property type="match status" value="1"/>
</dbReference>
<name>A0A6A8MDE3_9LACO</name>
<comment type="caution">
    <text evidence="1">The sequence shown here is derived from an EMBL/GenBank/DDBJ whole genome shotgun (WGS) entry which is preliminary data.</text>
</comment>
<dbReference type="NCBIfam" id="TIGR01484">
    <property type="entry name" value="HAD-SF-IIB"/>
    <property type="match status" value="1"/>
</dbReference>
<dbReference type="Gene3D" id="3.30.1240.10">
    <property type="match status" value="1"/>
</dbReference>
<dbReference type="SFLD" id="SFLDS00003">
    <property type="entry name" value="Haloacid_Dehalogenase"/>
    <property type="match status" value="1"/>
</dbReference>
<evidence type="ECO:0000313" key="2">
    <source>
        <dbReference type="Proteomes" id="UP000438120"/>
    </source>
</evidence>
<dbReference type="EMBL" id="VUMX01000008">
    <property type="protein sequence ID" value="MST86887.1"/>
    <property type="molecule type" value="Genomic_DNA"/>
</dbReference>
<dbReference type="PANTHER" id="PTHR10000:SF53">
    <property type="entry name" value="5-AMINO-6-(5-PHOSPHO-D-RIBITYLAMINO)URACIL PHOSPHATASE YBJI-RELATED"/>
    <property type="match status" value="1"/>
</dbReference>
<sequence>MIKLIAFDMDETFMRGKGVYDRARFSQIYAGLQERGIQILPISGDQYAQIASFFPMADQLTIASFNGSLVHDRGKLVKGSFLPEADIQGALRALKDNHLEKNVMLAGEHYCYFREDTTQDFHDHMDFYFSKFKVLPSFWSLPEQRVAEICLRPPKEQLAEAAAILTEACPDLQVFVSGVGSIDLLLPGVSKGRTLKWLAGKRGIKASEIMAFGDGLNDVEMLQFAGQSYAMQNASDQVKSAAKHVTRYDYRHDGVLDVIEREVLNK</sequence>